<evidence type="ECO:0000313" key="3">
    <source>
        <dbReference type="EMBL" id="OJJ39314.1"/>
    </source>
</evidence>
<feature type="region of interest" description="Disordered" evidence="1">
    <location>
        <begin position="64"/>
        <end position="94"/>
    </location>
</feature>
<keyword evidence="4" id="KW-1185">Reference proteome</keyword>
<dbReference type="STRING" id="1073089.A0A1L9RWQ7"/>
<feature type="region of interest" description="Disordered" evidence="1">
    <location>
        <begin position="353"/>
        <end position="596"/>
    </location>
</feature>
<feature type="compositionally biased region" description="Acidic residues" evidence="1">
    <location>
        <begin position="415"/>
        <end position="437"/>
    </location>
</feature>
<evidence type="ECO:0000256" key="1">
    <source>
        <dbReference type="SAM" id="MobiDB-lite"/>
    </source>
</evidence>
<feature type="region of interest" description="Disordered" evidence="1">
    <location>
        <begin position="193"/>
        <end position="258"/>
    </location>
</feature>
<dbReference type="Proteomes" id="UP000184383">
    <property type="component" value="Unassembled WGS sequence"/>
</dbReference>
<reference evidence="4" key="1">
    <citation type="journal article" date="2017" name="Genome Biol.">
        <title>Comparative genomics reveals high biological diversity and specific adaptations in the industrially and medically important fungal genus Aspergillus.</title>
        <authorList>
            <person name="de Vries R.P."/>
            <person name="Riley R."/>
            <person name="Wiebenga A."/>
            <person name="Aguilar-Osorio G."/>
            <person name="Amillis S."/>
            <person name="Uchima C.A."/>
            <person name="Anderluh G."/>
            <person name="Asadollahi M."/>
            <person name="Askin M."/>
            <person name="Barry K."/>
            <person name="Battaglia E."/>
            <person name="Bayram O."/>
            <person name="Benocci T."/>
            <person name="Braus-Stromeyer S.A."/>
            <person name="Caldana C."/>
            <person name="Canovas D."/>
            <person name="Cerqueira G.C."/>
            <person name="Chen F."/>
            <person name="Chen W."/>
            <person name="Choi C."/>
            <person name="Clum A."/>
            <person name="Dos Santos R.A."/>
            <person name="Damasio A.R."/>
            <person name="Diallinas G."/>
            <person name="Emri T."/>
            <person name="Fekete E."/>
            <person name="Flipphi M."/>
            <person name="Freyberg S."/>
            <person name="Gallo A."/>
            <person name="Gournas C."/>
            <person name="Habgood R."/>
            <person name="Hainaut M."/>
            <person name="Harispe M.L."/>
            <person name="Henrissat B."/>
            <person name="Hilden K.S."/>
            <person name="Hope R."/>
            <person name="Hossain A."/>
            <person name="Karabika E."/>
            <person name="Karaffa L."/>
            <person name="Karanyi Z."/>
            <person name="Krasevec N."/>
            <person name="Kuo A."/>
            <person name="Kusch H."/>
            <person name="LaButti K."/>
            <person name="Lagendijk E.L."/>
            <person name="Lapidus A."/>
            <person name="Levasseur A."/>
            <person name="Lindquist E."/>
            <person name="Lipzen A."/>
            <person name="Logrieco A.F."/>
            <person name="MacCabe A."/>
            <person name="Maekelae M.R."/>
            <person name="Malavazi I."/>
            <person name="Melin P."/>
            <person name="Meyer V."/>
            <person name="Mielnichuk N."/>
            <person name="Miskei M."/>
            <person name="Molnar A.P."/>
            <person name="Mule G."/>
            <person name="Ngan C.Y."/>
            <person name="Orejas M."/>
            <person name="Orosz E."/>
            <person name="Ouedraogo J.P."/>
            <person name="Overkamp K.M."/>
            <person name="Park H.-S."/>
            <person name="Perrone G."/>
            <person name="Piumi F."/>
            <person name="Punt P.J."/>
            <person name="Ram A.F."/>
            <person name="Ramon A."/>
            <person name="Rauscher S."/>
            <person name="Record E."/>
            <person name="Riano-Pachon D.M."/>
            <person name="Robert V."/>
            <person name="Roehrig J."/>
            <person name="Ruller R."/>
            <person name="Salamov A."/>
            <person name="Salih N.S."/>
            <person name="Samson R.A."/>
            <person name="Sandor E."/>
            <person name="Sanguinetti M."/>
            <person name="Schuetze T."/>
            <person name="Sepcic K."/>
            <person name="Shelest E."/>
            <person name="Sherlock G."/>
            <person name="Sophianopoulou V."/>
            <person name="Squina F.M."/>
            <person name="Sun H."/>
            <person name="Susca A."/>
            <person name="Todd R.B."/>
            <person name="Tsang A."/>
            <person name="Unkles S.E."/>
            <person name="van de Wiele N."/>
            <person name="van Rossen-Uffink D."/>
            <person name="Oliveira J.V."/>
            <person name="Vesth T.C."/>
            <person name="Visser J."/>
            <person name="Yu J.-H."/>
            <person name="Zhou M."/>
            <person name="Andersen M.R."/>
            <person name="Archer D.B."/>
            <person name="Baker S.E."/>
            <person name="Benoit I."/>
            <person name="Brakhage A.A."/>
            <person name="Braus G.H."/>
            <person name="Fischer R."/>
            <person name="Frisvad J.C."/>
            <person name="Goldman G.H."/>
            <person name="Houbraken J."/>
            <person name="Oakley B."/>
            <person name="Pocsi I."/>
            <person name="Scazzocchio C."/>
            <person name="Seiboth B."/>
            <person name="vanKuyk P.A."/>
            <person name="Wortman J."/>
            <person name="Dyer P.S."/>
            <person name="Grigoriev I.V."/>
        </authorList>
    </citation>
    <scope>NUCLEOTIDE SEQUENCE [LARGE SCALE GENOMIC DNA]</scope>
    <source>
        <strain evidence="4">DTO 134E9</strain>
    </source>
</reference>
<dbReference type="OrthoDB" id="5400327at2759"/>
<dbReference type="PANTHER" id="PTHR36223:SF5">
    <property type="entry name" value="BETA-LACTAMASE-TYPE TRANSPEPTIDASE FOLD DOMAIN CONTAINING PROTEIN"/>
    <property type="match status" value="1"/>
</dbReference>
<dbReference type="InterPro" id="IPR057678">
    <property type="entry name" value="DUF7918"/>
</dbReference>
<dbReference type="RefSeq" id="XP_040692990.1">
    <property type="nucleotide sequence ID" value="XM_040827683.1"/>
</dbReference>
<feature type="compositionally biased region" description="Polar residues" evidence="1">
    <location>
        <begin position="489"/>
        <end position="509"/>
    </location>
</feature>
<organism evidence="3 4">
    <name type="scientific">Aspergillus wentii DTO 134E9</name>
    <dbReference type="NCBI Taxonomy" id="1073089"/>
    <lineage>
        <taxon>Eukaryota</taxon>
        <taxon>Fungi</taxon>
        <taxon>Dikarya</taxon>
        <taxon>Ascomycota</taxon>
        <taxon>Pezizomycotina</taxon>
        <taxon>Eurotiomycetes</taxon>
        <taxon>Eurotiomycetidae</taxon>
        <taxon>Eurotiales</taxon>
        <taxon>Aspergillaceae</taxon>
        <taxon>Aspergillus</taxon>
        <taxon>Aspergillus subgen. Cremei</taxon>
    </lineage>
</organism>
<feature type="compositionally biased region" description="Acidic residues" evidence="1">
    <location>
        <begin position="239"/>
        <end position="255"/>
    </location>
</feature>
<accession>A0A1L9RWQ7</accession>
<protein>
    <recommendedName>
        <fullName evidence="2">DUF7918 domain-containing protein</fullName>
    </recommendedName>
</protein>
<dbReference type="PANTHER" id="PTHR36223">
    <property type="entry name" value="BETA-LACTAMASE-TYPE TRANSPEPTIDASE FOLD DOMAIN CONTAINING PROTEIN"/>
    <property type="match status" value="1"/>
</dbReference>
<feature type="compositionally biased region" description="Basic and acidic residues" evidence="1">
    <location>
        <begin position="353"/>
        <end position="363"/>
    </location>
</feature>
<dbReference type="Pfam" id="PF25534">
    <property type="entry name" value="DUF7918"/>
    <property type="match status" value="1"/>
</dbReference>
<sequence>MPCFKGLAVSIHTPGGPISEYSIQRQSRASRIACFIPVPPPKLPDTATGKPEQSTFAISITLLNPGQDVPYSTPKSTPEEPSPKPKVVGGLPGQTSERGQYTSMVAPYQALTNSPNETVAAYIYFDGRQKEEVATLLRRGEETWVNSRWVSVPDSEGGGLAEREFLFREVGLERWLNGLDLEGKDAAAKIERRRQKIEKRRQKRESGDVDDLDMDASKPVKGDKGIMRYGNDAKSPLEDVSDDDMSFSDSDDDPIPESAGQIKVALFRVLASGEIKRGEYSPQFDAHDDDEDGQGGQGEKSGGDADIDHTTSFAKPKTLDPKSISTQTVTGIDPTDKPYAIFTFMYRGERQLQKMGILKEPKPQETPGSTKRRSLQPDFSNLGPLKPGGTVGFLNFRDGGENKKKDKKNKKSSDDMDSDDDDDDSILGKADEEEGKDDDQHLSPDDIRFQGELAEGVRKIKLKRQHSAASLASNKANSAGTPPPGETPSGLSNTSTAQPNTATPTTGTAENPKPAASALNGEYVGSPLKKQRPSVSAADENSLRRRIESGLSSDISEALGSAPTGEVKNTEPPSAFGGSFKPQEPAPQPHTEDEEL</sequence>
<evidence type="ECO:0000259" key="2">
    <source>
        <dbReference type="Pfam" id="PF25534"/>
    </source>
</evidence>
<feature type="compositionally biased region" description="Basic residues" evidence="1">
    <location>
        <begin position="193"/>
        <end position="203"/>
    </location>
</feature>
<name>A0A1L9RWQ7_ASPWE</name>
<feature type="compositionally biased region" description="Basic and acidic residues" evidence="1">
    <location>
        <begin position="438"/>
        <end position="449"/>
    </location>
</feature>
<feature type="compositionally biased region" description="Low complexity" evidence="1">
    <location>
        <begin position="467"/>
        <end position="479"/>
    </location>
</feature>
<dbReference type="VEuPathDB" id="FungiDB:ASPWEDRAFT_104946"/>
<feature type="domain" description="DUF7918" evidence="2">
    <location>
        <begin position="240"/>
        <end position="359"/>
    </location>
</feature>
<feature type="region of interest" description="Disordered" evidence="1">
    <location>
        <begin position="278"/>
        <end position="335"/>
    </location>
</feature>
<proteinExistence type="predicted"/>
<evidence type="ECO:0000313" key="4">
    <source>
        <dbReference type="Proteomes" id="UP000184383"/>
    </source>
</evidence>
<feature type="compositionally biased region" description="Basic and acidic residues" evidence="1">
    <location>
        <begin position="215"/>
        <end position="226"/>
    </location>
</feature>
<dbReference type="AlphaFoldDB" id="A0A1L9RWQ7"/>
<gene>
    <name evidence="3" type="ORF">ASPWEDRAFT_104946</name>
</gene>
<dbReference type="EMBL" id="KV878210">
    <property type="protein sequence ID" value="OJJ39314.1"/>
    <property type="molecule type" value="Genomic_DNA"/>
</dbReference>
<dbReference type="GeneID" id="63743531"/>